<feature type="domain" description="Myb/SANT-like DNA-binding" evidence="1">
    <location>
        <begin position="7"/>
        <end position="95"/>
    </location>
</feature>
<sequence length="112" mass="13574">MHKSKGPNWTEQEIRCFLELCIDKQILDLIDSKKYRHVEIFNSLTEEMRKKCFCKSAEQMQLKLKRHKQDYPKCKDNNNKSRSASKYMPFFKELELLFSIRPAHIPLQEYLF</sequence>
<dbReference type="Proteomes" id="UP001458880">
    <property type="component" value="Unassembled WGS sequence"/>
</dbReference>
<accession>A0AAW1IDI8</accession>
<organism evidence="2 3">
    <name type="scientific">Popillia japonica</name>
    <name type="common">Japanese beetle</name>
    <dbReference type="NCBI Taxonomy" id="7064"/>
    <lineage>
        <taxon>Eukaryota</taxon>
        <taxon>Metazoa</taxon>
        <taxon>Ecdysozoa</taxon>
        <taxon>Arthropoda</taxon>
        <taxon>Hexapoda</taxon>
        <taxon>Insecta</taxon>
        <taxon>Pterygota</taxon>
        <taxon>Neoptera</taxon>
        <taxon>Endopterygota</taxon>
        <taxon>Coleoptera</taxon>
        <taxon>Polyphaga</taxon>
        <taxon>Scarabaeiformia</taxon>
        <taxon>Scarabaeidae</taxon>
        <taxon>Rutelinae</taxon>
        <taxon>Popillia</taxon>
    </lineage>
</organism>
<protein>
    <submittedName>
        <fullName evidence="2">Myb/SANT-like DNA-binding domain</fullName>
    </submittedName>
</protein>
<keyword evidence="3" id="KW-1185">Reference proteome</keyword>
<proteinExistence type="predicted"/>
<evidence type="ECO:0000313" key="2">
    <source>
        <dbReference type="EMBL" id="KAK9687366.1"/>
    </source>
</evidence>
<dbReference type="AlphaFoldDB" id="A0AAW1IDI8"/>
<evidence type="ECO:0000313" key="3">
    <source>
        <dbReference type="Proteomes" id="UP001458880"/>
    </source>
</evidence>
<name>A0AAW1IDI8_POPJA</name>
<comment type="caution">
    <text evidence="2">The sequence shown here is derived from an EMBL/GenBank/DDBJ whole genome shotgun (WGS) entry which is preliminary data.</text>
</comment>
<dbReference type="PANTHER" id="PTHR47595:SF1">
    <property type="entry name" value="MYB_SANT-LIKE DNA-BINDING DOMAIN-CONTAINING PROTEIN"/>
    <property type="match status" value="1"/>
</dbReference>
<gene>
    <name evidence="2" type="ORF">QE152_g36488</name>
</gene>
<dbReference type="EMBL" id="JASPKY010000649">
    <property type="protein sequence ID" value="KAK9687366.1"/>
    <property type="molecule type" value="Genomic_DNA"/>
</dbReference>
<evidence type="ECO:0000259" key="1">
    <source>
        <dbReference type="Pfam" id="PF13837"/>
    </source>
</evidence>
<reference evidence="2 3" key="1">
    <citation type="journal article" date="2024" name="BMC Genomics">
        <title>De novo assembly and annotation of Popillia japonica's genome with initial clues to its potential as an invasive pest.</title>
        <authorList>
            <person name="Cucini C."/>
            <person name="Boschi S."/>
            <person name="Funari R."/>
            <person name="Cardaioli E."/>
            <person name="Iannotti N."/>
            <person name="Marturano G."/>
            <person name="Paoli F."/>
            <person name="Bruttini M."/>
            <person name="Carapelli A."/>
            <person name="Frati F."/>
            <person name="Nardi F."/>
        </authorList>
    </citation>
    <scope>NUCLEOTIDE SEQUENCE [LARGE SCALE GENOMIC DNA]</scope>
    <source>
        <strain evidence="2">DMR45628</strain>
    </source>
</reference>
<dbReference type="Pfam" id="PF13837">
    <property type="entry name" value="Myb_DNA-bind_4"/>
    <property type="match status" value="1"/>
</dbReference>
<keyword evidence="2" id="KW-0238">DNA-binding</keyword>
<dbReference type="PANTHER" id="PTHR47595">
    <property type="entry name" value="HEAT SHOCK 70 KDA PROTEIN 14"/>
    <property type="match status" value="1"/>
</dbReference>
<dbReference type="InterPro" id="IPR044822">
    <property type="entry name" value="Myb_DNA-bind_4"/>
</dbReference>
<dbReference type="GO" id="GO:0003677">
    <property type="term" value="F:DNA binding"/>
    <property type="evidence" value="ECO:0007669"/>
    <property type="project" value="UniProtKB-KW"/>
</dbReference>